<evidence type="ECO:0000313" key="2">
    <source>
        <dbReference type="EMBL" id="SDN22003.1"/>
    </source>
</evidence>
<reference evidence="2 3" key="1">
    <citation type="submission" date="2016-10" db="EMBL/GenBank/DDBJ databases">
        <authorList>
            <person name="de Groot N.N."/>
        </authorList>
    </citation>
    <scope>NUCLEOTIDE SEQUENCE [LARGE SCALE GENOMIC DNA]</scope>
    <source>
        <strain evidence="2 3">DSM 16981</strain>
    </source>
</reference>
<dbReference type="EMBL" id="FNHQ01000031">
    <property type="protein sequence ID" value="SDN22003.1"/>
    <property type="molecule type" value="Genomic_DNA"/>
</dbReference>
<keyword evidence="1" id="KW-1133">Transmembrane helix</keyword>
<organism evidence="2 3">
    <name type="scientific">Megasphaera paucivorans</name>
    <dbReference type="NCBI Taxonomy" id="349095"/>
    <lineage>
        <taxon>Bacteria</taxon>
        <taxon>Bacillati</taxon>
        <taxon>Bacillota</taxon>
        <taxon>Negativicutes</taxon>
        <taxon>Veillonellales</taxon>
        <taxon>Veillonellaceae</taxon>
        <taxon>Megasphaera</taxon>
    </lineage>
</organism>
<sequence>MNEKACIDYSVVSSYLYCHCRNSCRIYPVLTTGGHRMDIIIMCIGIIAIALLGYYVYILMTGDE</sequence>
<feature type="transmembrane region" description="Helical" evidence="1">
    <location>
        <begin position="39"/>
        <end position="60"/>
    </location>
</feature>
<keyword evidence="3" id="KW-1185">Reference proteome</keyword>
<dbReference type="AlphaFoldDB" id="A0A1G9ZN57"/>
<keyword evidence="1" id="KW-0812">Transmembrane</keyword>
<gene>
    <name evidence="2" type="ORF">SAMN05660299_02345</name>
</gene>
<evidence type="ECO:0008006" key="4">
    <source>
        <dbReference type="Google" id="ProtNLM"/>
    </source>
</evidence>
<dbReference type="Proteomes" id="UP000199309">
    <property type="component" value="Unassembled WGS sequence"/>
</dbReference>
<keyword evidence="1" id="KW-0472">Membrane</keyword>
<protein>
    <recommendedName>
        <fullName evidence="4">K+-transporting ATPase, F subunit</fullName>
    </recommendedName>
</protein>
<dbReference type="STRING" id="349095.SAMN05660299_02345"/>
<proteinExistence type="predicted"/>
<name>A0A1G9ZN57_9FIRM</name>
<evidence type="ECO:0000313" key="3">
    <source>
        <dbReference type="Proteomes" id="UP000199309"/>
    </source>
</evidence>
<accession>A0A1G9ZN57</accession>
<evidence type="ECO:0000256" key="1">
    <source>
        <dbReference type="SAM" id="Phobius"/>
    </source>
</evidence>